<accession>A0AA96WX28</accession>
<proteinExistence type="predicted"/>
<reference evidence="1" key="2">
    <citation type="submission" date="2023-07" db="EMBL/GenBank/DDBJ databases">
        <authorList>
            <person name="Bai X.-H."/>
            <person name="Wang H.-H."/>
            <person name="Wang J."/>
            <person name="Ma M.-Y."/>
            <person name="Hu H.-H."/>
            <person name="Song Z.-L."/>
            <person name="Ma H.-G."/>
            <person name="Fan Y."/>
            <person name="Du C.-Y."/>
            <person name="Xu J.-C."/>
        </authorList>
    </citation>
    <scope>NUCLEOTIDE SEQUENCE</scope>
    <source>
        <strain evidence="1">CZ1</strain>
    </source>
</reference>
<name>A0AA96WX28_LEPBY</name>
<protein>
    <submittedName>
        <fullName evidence="1">Uncharacterized protein</fullName>
    </submittedName>
</protein>
<sequence>MQVVDVRTKVQLYQARSTKFASRKHKPVPYSSGNGRNRFDDKFRVCICADDDRSIADSGYRASDLRGTSLVTVR</sequence>
<reference evidence="1" key="1">
    <citation type="journal article" date="2023" name="Plants (Basel)">
        <title>Genomic Analysis of Leptolyngbya boryana CZ1 Reveals Efficient Carbon Fixation Modules.</title>
        <authorList>
            <person name="Bai X."/>
            <person name="Wang H."/>
            <person name="Cheng W."/>
            <person name="Wang J."/>
            <person name="Ma M."/>
            <person name="Hu H."/>
            <person name="Song Z."/>
            <person name="Ma H."/>
            <person name="Fan Y."/>
            <person name="Du C."/>
            <person name="Xu J."/>
        </authorList>
    </citation>
    <scope>NUCLEOTIDE SEQUENCE</scope>
    <source>
        <strain evidence="1">CZ1</strain>
    </source>
</reference>
<organism evidence="1">
    <name type="scientific">Leptolyngbya boryana CZ1</name>
    <dbReference type="NCBI Taxonomy" id="3060204"/>
    <lineage>
        <taxon>Bacteria</taxon>
        <taxon>Bacillati</taxon>
        <taxon>Cyanobacteriota</taxon>
        <taxon>Cyanophyceae</taxon>
        <taxon>Leptolyngbyales</taxon>
        <taxon>Leptolyngbyaceae</taxon>
        <taxon>Leptolyngbya group</taxon>
        <taxon>Leptolyngbya</taxon>
    </lineage>
</organism>
<dbReference type="EMBL" id="CP130144">
    <property type="protein sequence ID" value="WNZ45794.1"/>
    <property type="molecule type" value="Genomic_DNA"/>
</dbReference>
<evidence type="ECO:0000313" key="1">
    <source>
        <dbReference type="EMBL" id="WNZ45794.1"/>
    </source>
</evidence>
<dbReference type="AlphaFoldDB" id="A0AA96WX28"/>
<dbReference type="RefSeq" id="WP_316427257.1">
    <property type="nucleotide sequence ID" value="NZ_CP130144.1"/>
</dbReference>
<gene>
    <name evidence="1" type="ORF">Q2T42_28805</name>
</gene>